<dbReference type="AlphaFoldDB" id="A0A1I3ZG93"/>
<dbReference type="EMBL" id="FOSQ01000002">
    <property type="protein sequence ID" value="SFK43012.1"/>
    <property type="molecule type" value="Genomic_DNA"/>
</dbReference>
<proteinExistence type="predicted"/>
<name>A0A1I3ZG93_9PROT</name>
<gene>
    <name evidence="1" type="ORF">SAMN02745775_102488</name>
</gene>
<accession>A0A1I3ZG93</accession>
<keyword evidence="2" id="KW-1185">Reference proteome</keyword>
<reference evidence="1 2" key="1">
    <citation type="submission" date="2016-10" db="EMBL/GenBank/DDBJ databases">
        <authorList>
            <person name="de Groot N.N."/>
        </authorList>
    </citation>
    <scope>NUCLEOTIDE SEQUENCE [LARGE SCALE GENOMIC DNA]</scope>
    <source>
        <strain evidence="1 2">DSM 19981</strain>
    </source>
</reference>
<dbReference type="Pfam" id="PF06042">
    <property type="entry name" value="NTP_transf_6"/>
    <property type="match status" value="1"/>
</dbReference>
<dbReference type="InterPro" id="IPR009267">
    <property type="entry name" value="NTP_transf_6"/>
</dbReference>
<evidence type="ECO:0008006" key="3">
    <source>
        <dbReference type="Google" id="ProtNLM"/>
    </source>
</evidence>
<evidence type="ECO:0000313" key="1">
    <source>
        <dbReference type="EMBL" id="SFK43012.1"/>
    </source>
</evidence>
<dbReference type="Proteomes" id="UP000199473">
    <property type="component" value="Unassembled WGS sequence"/>
</dbReference>
<dbReference type="RefSeq" id="WP_092958606.1">
    <property type="nucleotide sequence ID" value="NZ_FOSQ01000002.1"/>
</dbReference>
<organism evidence="1 2">
    <name type="scientific">Falsiroseomonas stagni DSM 19981</name>
    <dbReference type="NCBI Taxonomy" id="1123062"/>
    <lineage>
        <taxon>Bacteria</taxon>
        <taxon>Pseudomonadati</taxon>
        <taxon>Pseudomonadota</taxon>
        <taxon>Alphaproteobacteria</taxon>
        <taxon>Acetobacterales</taxon>
        <taxon>Roseomonadaceae</taxon>
        <taxon>Falsiroseomonas</taxon>
    </lineage>
</organism>
<evidence type="ECO:0000313" key="2">
    <source>
        <dbReference type="Proteomes" id="UP000199473"/>
    </source>
</evidence>
<sequence length="182" mass="19070">MSAARVAAILGASAPHRDALQALALAGPRGAWIGAGFVRNAVWDALSGRAPDTAALADIDVVHWDDAAPDTVFEAALRAVRPGLPWSVTHQGGMAGANGHAPYRDIADALVHWPETATAVAARLVAGRVEVLAPLGLDDLMALVVRPGPAHAAQPSVARDRLQRKAWQRRWPALRVFGLAGD</sequence>
<dbReference type="STRING" id="1123062.SAMN02745775_102488"/>
<dbReference type="PANTHER" id="PTHR39166:SF1">
    <property type="entry name" value="BLL1166 PROTEIN"/>
    <property type="match status" value="1"/>
</dbReference>
<dbReference type="OrthoDB" id="9805247at2"/>
<protein>
    <recommendedName>
        <fullName evidence="3">Nucleotidyltransferase family protein</fullName>
    </recommendedName>
</protein>
<dbReference type="PANTHER" id="PTHR39166">
    <property type="entry name" value="BLL1166 PROTEIN"/>
    <property type="match status" value="1"/>
</dbReference>